<keyword evidence="9" id="KW-0851">Voltage-gated channel</keyword>
<dbReference type="Pfam" id="PF08473">
    <property type="entry name" value="VGCC_alpha2"/>
    <property type="match status" value="1"/>
</dbReference>
<evidence type="ECO:0000256" key="13">
    <source>
        <dbReference type="ARBA" id="ARBA00023157"/>
    </source>
</evidence>
<keyword evidence="15" id="KW-0407">Ion channel</keyword>
<evidence type="ECO:0000259" key="16">
    <source>
        <dbReference type="PROSITE" id="PS50234"/>
    </source>
</evidence>
<evidence type="ECO:0000256" key="1">
    <source>
        <dbReference type="ARBA" id="ARBA00004479"/>
    </source>
</evidence>
<dbReference type="GO" id="GO:0005891">
    <property type="term" value="C:voltage-gated calcium channel complex"/>
    <property type="evidence" value="ECO:0007669"/>
    <property type="project" value="TreeGrafter"/>
</dbReference>
<dbReference type="CDD" id="cd01463">
    <property type="entry name" value="vWA_VGCC_like"/>
    <property type="match status" value="1"/>
</dbReference>
<keyword evidence="6" id="KW-0479">Metal-binding</keyword>
<dbReference type="PANTHER" id="PTHR10166:SF37">
    <property type="entry name" value="STOLID, ISOFORM H"/>
    <property type="match status" value="1"/>
</dbReference>
<feature type="domain" description="VWFA" evidence="16">
    <location>
        <begin position="250"/>
        <end position="432"/>
    </location>
</feature>
<keyword evidence="11" id="KW-0406">Ion transport</keyword>
<evidence type="ECO:0000256" key="15">
    <source>
        <dbReference type="ARBA" id="ARBA00023303"/>
    </source>
</evidence>
<dbReference type="InterPro" id="IPR036465">
    <property type="entry name" value="vWFA_dom_sf"/>
</dbReference>
<evidence type="ECO:0000256" key="12">
    <source>
        <dbReference type="ARBA" id="ARBA00023136"/>
    </source>
</evidence>
<comment type="subcellular location">
    <subcellularLocation>
        <location evidence="1">Membrane</location>
        <topology evidence="1">Single-pass type I membrane protein</topology>
    </subcellularLocation>
</comment>
<keyword evidence="18" id="KW-1185">Reference proteome</keyword>
<dbReference type="PANTHER" id="PTHR10166">
    <property type="entry name" value="VOLTAGE-DEPENDENT CALCIUM CHANNEL SUBUNIT ALPHA-2/DELTA-RELATED"/>
    <property type="match status" value="1"/>
</dbReference>
<evidence type="ECO:0000256" key="8">
    <source>
        <dbReference type="ARBA" id="ARBA00022837"/>
    </source>
</evidence>
<keyword evidence="10" id="KW-1133">Transmembrane helix</keyword>
<dbReference type="InterPro" id="IPR002035">
    <property type="entry name" value="VWF_A"/>
</dbReference>
<dbReference type="GO" id="GO:0005245">
    <property type="term" value="F:voltage-gated calcium channel activity"/>
    <property type="evidence" value="ECO:0007669"/>
    <property type="project" value="TreeGrafter"/>
</dbReference>
<dbReference type="InterPro" id="IPR013608">
    <property type="entry name" value="VWA_N"/>
</dbReference>
<keyword evidence="14" id="KW-0325">Glycoprotein</keyword>
<dbReference type="Gene3D" id="3.40.50.410">
    <property type="entry name" value="von Willebrand factor, type A domain"/>
    <property type="match status" value="1"/>
</dbReference>
<sequence>MDRAFEGGDLKVELKFFFFSSFYFPQVCGGKMKLDLKIGSMGSCFLVKTWALKFGMAASGGCQVATCVRKITENFNKLGALSEWVYATKMLEEMRNEVRTMMSWKATAITKISLEAEKAVMKYAFDPDMKIDYSSAKIPRMPDGKPMEFLPHKSYGNTPINTNYSVVHVPTNVYDQSPDVLNAIKWSEELNNVFRNNINYDSSLIYQFFGSSTGFLRLYPAIKWRAPTGPDMYDCRMRPWYIQGAASAKDIVILLDGSGSMTGLRKEIARNVVLNILETLSDNDFVTILRFSESVKSVVPCFENTLVQATEGNLREFRELLKDLDTVNIANFTLGLISAFELLQKVAKNNEGSQCNQAIMLITDGAPYTYETIFAQYNWPNIPVRVFTYLIGREVTDMDEVQWMACSNRGYYTHVTTLAEVREQVQKYIPVMSRPVVLSGDHPIVWSSVYADVTDVKLSDWLWQEREREVIMKLGQKKREKRQKEAESIMMDYPEGNVSTMEKYSAPSTNIEFPATEPEVPRRPAKKAVQLLITVATPVFDRRNFSNVTERIRSSKNAWIERTKEMRVANILGVAGTDVPIREIIKLTPPHKLGVNGYSFVVTNNGFVLYHPDLRPLFQDMLKPEYNQVDMAELEIVDDDRLGPREFDESLFEMKNSTINRRIGWKKLPVKLHIDGMRRAVARNNSYYYGPIENTPFSLVIALPEPYGHYRVLGQIEVKRKSENLTQYFKSDKWRVHPDWVYCETKSKEGDPFVSPEDVIRRFIREAESSQNLKWRSPSTGPPVNEVMICDKHLVQSLAFDAKATDVDIKKCEAAAMPNQYDPLGLLLALIPRDRMIEMYGIVTTFIATRSGLLRFNDHRSDEEKGNSTERPFYETHTRATDELFYRRAVDFYHVNSSAFVFAVPFDAGTKNTSLVTASQAIFVGKGTSKAPAAVVGVQLRHSAFAERFFNVTGTCMTQCKYKCADKQMDCFLLDNNGFVIVSEVHEHTGRFFGEIDNTLFDTLVEGNIFRKIRMFDYQAICIDIIVPSGPASLLKTPLRHLTNIVYWLWSKLLMLFVQTNVLPWLSDHVAEASDYEDGPGSDGRFVIPNKTRARPCDKEFVLYEMRPNDSWEPTKGIVPNCSVSEECDKNYIVQRVPYTNLMMLVTYSECSCDNISLSEMDSSQALELEEVMYEEEERCQRMKNGTLRKLPEPCVHRHPEEGSIGQQCGLGSFIRASIYIVVGALLLRLL</sequence>
<evidence type="ECO:0000256" key="6">
    <source>
        <dbReference type="ARBA" id="ARBA00022723"/>
    </source>
</evidence>
<evidence type="ECO:0000256" key="2">
    <source>
        <dbReference type="ARBA" id="ARBA00022448"/>
    </source>
</evidence>
<evidence type="ECO:0000256" key="7">
    <source>
        <dbReference type="ARBA" id="ARBA00022729"/>
    </source>
</evidence>
<protein>
    <recommendedName>
        <fullName evidence="16">VWFA domain-containing protein</fullName>
    </recommendedName>
</protein>
<keyword evidence="12" id="KW-0472">Membrane</keyword>
<evidence type="ECO:0000313" key="17">
    <source>
        <dbReference type="EMBL" id="KAG8191044.1"/>
    </source>
</evidence>
<keyword evidence="2" id="KW-0813">Transport</keyword>
<keyword evidence="13" id="KW-1015">Disulfide bond</keyword>
<name>A0AAV6V3I0_9ARAC</name>
<dbReference type="Gene3D" id="3.30.450.20">
    <property type="entry name" value="PAS domain"/>
    <property type="match status" value="1"/>
</dbReference>
<reference evidence="17 18" key="1">
    <citation type="journal article" date="2022" name="Nat. Ecol. Evol.">
        <title>A masculinizing supergene underlies an exaggerated male reproductive morph in a spider.</title>
        <authorList>
            <person name="Hendrickx F."/>
            <person name="De Corte Z."/>
            <person name="Sonet G."/>
            <person name="Van Belleghem S.M."/>
            <person name="Kostlbacher S."/>
            <person name="Vangestel C."/>
        </authorList>
    </citation>
    <scope>NUCLEOTIDE SEQUENCE [LARGE SCALE GENOMIC DNA]</scope>
    <source>
        <strain evidence="17">W744_W776</strain>
    </source>
</reference>
<dbReference type="InterPro" id="IPR013680">
    <property type="entry name" value="VDCC_a2/dsu"/>
</dbReference>
<keyword evidence="8" id="KW-0106">Calcium</keyword>
<keyword evidence="7" id="KW-0732">Signal</keyword>
<keyword evidence="3" id="KW-0109">Calcium transport</keyword>
<proteinExistence type="predicted"/>
<evidence type="ECO:0000313" key="18">
    <source>
        <dbReference type="Proteomes" id="UP000827092"/>
    </source>
</evidence>
<dbReference type="SMART" id="SM00327">
    <property type="entry name" value="VWA"/>
    <property type="match status" value="1"/>
</dbReference>
<dbReference type="SUPFAM" id="SSF53300">
    <property type="entry name" value="vWA-like"/>
    <property type="match status" value="1"/>
</dbReference>
<evidence type="ECO:0000256" key="11">
    <source>
        <dbReference type="ARBA" id="ARBA00023065"/>
    </source>
</evidence>
<dbReference type="GO" id="GO:0046872">
    <property type="term" value="F:metal ion binding"/>
    <property type="evidence" value="ECO:0007669"/>
    <property type="project" value="UniProtKB-KW"/>
</dbReference>
<evidence type="ECO:0000256" key="3">
    <source>
        <dbReference type="ARBA" id="ARBA00022568"/>
    </source>
</evidence>
<evidence type="ECO:0000256" key="9">
    <source>
        <dbReference type="ARBA" id="ARBA00022882"/>
    </source>
</evidence>
<keyword evidence="5" id="KW-0812">Transmembrane</keyword>
<evidence type="ECO:0000256" key="4">
    <source>
        <dbReference type="ARBA" id="ARBA00022673"/>
    </source>
</evidence>
<dbReference type="Pfam" id="PF13519">
    <property type="entry name" value="VWA_2"/>
    <property type="match status" value="1"/>
</dbReference>
<organism evidence="17 18">
    <name type="scientific">Oedothorax gibbosus</name>
    <dbReference type="NCBI Taxonomy" id="931172"/>
    <lineage>
        <taxon>Eukaryota</taxon>
        <taxon>Metazoa</taxon>
        <taxon>Ecdysozoa</taxon>
        <taxon>Arthropoda</taxon>
        <taxon>Chelicerata</taxon>
        <taxon>Arachnida</taxon>
        <taxon>Araneae</taxon>
        <taxon>Araneomorphae</taxon>
        <taxon>Entelegynae</taxon>
        <taxon>Araneoidea</taxon>
        <taxon>Linyphiidae</taxon>
        <taxon>Erigoninae</taxon>
        <taxon>Oedothorax</taxon>
    </lineage>
</organism>
<dbReference type="PROSITE" id="PS50234">
    <property type="entry name" value="VWFA"/>
    <property type="match status" value="1"/>
</dbReference>
<dbReference type="EMBL" id="JAFNEN010000168">
    <property type="protein sequence ID" value="KAG8191044.1"/>
    <property type="molecule type" value="Genomic_DNA"/>
</dbReference>
<dbReference type="Pfam" id="PF08399">
    <property type="entry name" value="VWA_N"/>
    <property type="match status" value="1"/>
</dbReference>
<keyword evidence="4" id="KW-0107">Calcium channel</keyword>
<evidence type="ECO:0000256" key="5">
    <source>
        <dbReference type="ARBA" id="ARBA00022692"/>
    </source>
</evidence>
<accession>A0AAV6V3I0</accession>
<comment type="caution">
    <text evidence="17">The sequence shown here is derived from an EMBL/GenBank/DDBJ whole genome shotgun (WGS) entry which is preliminary data.</text>
</comment>
<dbReference type="InterPro" id="IPR051173">
    <property type="entry name" value="Ca_channel_alpha-2/delta"/>
</dbReference>
<evidence type="ECO:0000256" key="10">
    <source>
        <dbReference type="ARBA" id="ARBA00022989"/>
    </source>
</evidence>
<gene>
    <name evidence="17" type="ORF">JTE90_029487</name>
</gene>
<evidence type="ECO:0000256" key="14">
    <source>
        <dbReference type="ARBA" id="ARBA00023180"/>
    </source>
</evidence>
<dbReference type="FunFam" id="3.40.50.410:FF:000007">
    <property type="entry name" value="Calcium voltage-gated channel auxiliary subunit alpha2delta 3"/>
    <property type="match status" value="1"/>
</dbReference>
<dbReference type="Proteomes" id="UP000827092">
    <property type="component" value="Unassembled WGS sequence"/>
</dbReference>
<dbReference type="AlphaFoldDB" id="A0AAV6V3I0"/>
<dbReference type="FunFam" id="3.30.450.20:FF:000057">
    <property type="entry name" value="Voltage-dependent calcium channel subunit alpha-2/delta-4"/>
    <property type="match status" value="1"/>
</dbReference>